<protein>
    <submittedName>
        <fullName evidence="2">Uncharacterized protein</fullName>
    </submittedName>
</protein>
<name>A0A0P1AA27_PLAHL</name>
<evidence type="ECO:0000313" key="2">
    <source>
        <dbReference type="EMBL" id="CEG37624.1"/>
    </source>
</evidence>
<organism evidence="2 3">
    <name type="scientific">Plasmopara halstedii</name>
    <name type="common">Downy mildew of sunflower</name>
    <dbReference type="NCBI Taxonomy" id="4781"/>
    <lineage>
        <taxon>Eukaryota</taxon>
        <taxon>Sar</taxon>
        <taxon>Stramenopiles</taxon>
        <taxon>Oomycota</taxon>
        <taxon>Peronosporomycetes</taxon>
        <taxon>Peronosporales</taxon>
        <taxon>Peronosporaceae</taxon>
        <taxon>Plasmopara</taxon>
    </lineage>
</organism>
<keyword evidence="3" id="KW-1185">Reference proteome</keyword>
<dbReference type="Proteomes" id="UP000054928">
    <property type="component" value="Unassembled WGS sequence"/>
</dbReference>
<feature type="compositionally biased region" description="Acidic residues" evidence="1">
    <location>
        <begin position="56"/>
        <end position="72"/>
    </location>
</feature>
<feature type="compositionally biased region" description="Polar residues" evidence="1">
    <location>
        <begin position="24"/>
        <end position="53"/>
    </location>
</feature>
<proteinExistence type="predicted"/>
<sequence>MSFPTLSRRHVATPLNRSKRRSHGNSNNSTKLTKSPQNCVRSESLRSTWMTNGSDSMEEEDEDLSQESDAESDALQIVSQSQKPLSDWAYWQRDAVALPDCWTRVYAVFCRNILWLYRYEDASANSLLVCMRVMALDVGTDCRQLKFRDGVTATSVQLYMSDLPALDRWHNHVSIAMAMVSEVEKEERSRALIVPAVASAVKHKIFWKELATAVVSGIQPLSSGHNPSYETNSLVVHDSRRKKSMRQHWTYVTTALKNVLKRNRQYPQLQYQEERR</sequence>
<dbReference type="GeneID" id="36400458"/>
<dbReference type="AlphaFoldDB" id="A0A0P1AA27"/>
<feature type="compositionally biased region" description="Basic residues" evidence="1">
    <location>
        <begin position="7"/>
        <end position="23"/>
    </location>
</feature>
<evidence type="ECO:0000313" key="3">
    <source>
        <dbReference type="Proteomes" id="UP000054928"/>
    </source>
</evidence>
<dbReference type="OrthoDB" id="165579at2759"/>
<feature type="region of interest" description="Disordered" evidence="1">
    <location>
        <begin position="1"/>
        <end position="76"/>
    </location>
</feature>
<evidence type="ECO:0000256" key="1">
    <source>
        <dbReference type="SAM" id="MobiDB-lite"/>
    </source>
</evidence>
<reference evidence="3" key="1">
    <citation type="submission" date="2014-09" db="EMBL/GenBank/DDBJ databases">
        <authorList>
            <person name="Sharma Rahul"/>
            <person name="Thines Marco"/>
        </authorList>
    </citation>
    <scope>NUCLEOTIDE SEQUENCE [LARGE SCALE GENOMIC DNA]</scope>
</reference>
<dbReference type="EMBL" id="CCYD01000288">
    <property type="protein sequence ID" value="CEG37624.1"/>
    <property type="molecule type" value="Genomic_DNA"/>
</dbReference>
<accession>A0A0P1AA27</accession>
<dbReference type="RefSeq" id="XP_024573993.1">
    <property type="nucleotide sequence ID" value="XM_024722969.1"/>
</dbReference>
<dbReference type="OMA" id="VALPNCW"/>